<evidence type="ECO:0000256" key="1">
    <source>
        <dbReference type="ARBA" id="ARBA00004323"/>
    </source>
</evidence>
<evidence type="ECO:0000256" key="3">
    <source>
        <dbReference type="ARBA" id="ARBA00010552"/>
    </source>
</evidence>
<dbReference type="InterPro" id="IPR006056">
    <property type="entry name" value="RidA"/>
</dbReference>
<accession>A0A6A5BDL4</accession>
<dbReference type="Gene3D" id="3.20.20.80">
    <property type="entry name" value="Glycosidases"/>
    <property type="match status" value="1"/>
</dbReference>
<dbReference type="VEuPathDB" id="AmoebaDB:FDP41_009493"/>
<evidence type="ECO:0000256" key="7">
    <source>
        <dbReference type="ARBA" id="ARBA00022989"/>
    </source>
</evidence>
<dbReference type="InterPro" id="IPR006175">
    <property type="entry name" value="YjgF/YER057c/UK114"/>
</dbReference>
<keyword evidence="7 11" id="KW-1133">Transmembrane helix</keyword>
<dbReference type="InterPro" id="IPR019897">
    <property type="entry name" value="RidA_CS"/>
</dbReference>
<keyword evidence="5" id="KW-0378">Hydrolase</keyword>
<keyword evidence="9 11" id="KW-0472">Membrane</keyword>
<dbReference type="CDD" id="cd11574">
    <property type="entry name" value="GH99"/>
    <property type="match status" value="1"/>
</dbReference>
<evidence type="ECO:0000256" key="9">
    <source>
        <dbReference type="ARBA" id="ARBA00023136"/>
    </source>
</evidence>
<feature type="transmembrane region" description="Helical" evidence="11">
    <location>
        <begin position="17"/>
        <end position="36"/>
    </location>
</feature>
<feature type="coiled-coil region" evidence="10">
    <location>
        <begin position="64"/>
        <end position="91"/>
    </location>
</feature>
<dbReference type="Gene3D" id="3.30.1330.40">
    <property type="entry name" value="RutC-like"/>
    <property type="match status" value="1"/>
</dbReference>
<sequence length="670" mass="77179">MGSLSEIIHLSRNRSRFLWIVAIICFIILFISFALYQHSLLSTIRRRSPPLTKSQFENTEKHKMEQHEEILNDERNNANKIQQTKTNNERDKTFNQNTVRDVVTQPNTETIYPFHPYAHIFYYAWYRNEKIDGKYEHWNHKVLPHWTKHTNDQYNHLIGKPHDPRKMELATNFFPSRGAYSSTDRETVLEQFKEIRKANVHVIVLSWWGVLEADENGSNTEIITPFIMKCAEEVGLQVIFHMEPYAKRSAESIKRDVMYVIDTYGKSSAFFKFNGKPLFYFYDSYILSSEEWRKILSPESSQTLRNTPYDAIFIGLYLNSAMRNTLKESNFDGFYTYFAADRFTEGSTSSNWKEINEWASSNYLLFIPSVAPGYIDEKIRPWNSANTKPRNDGKYYENMFNTALSLTPLPSFITITSYNEWHEGTQIELAIPKNIPETEDLFSRAAAKYLDYLPHDPDYYLKLTADYVQKYSSSLQKKILNTSFSQIFIMIKNSTRTLLSQLSRKSTKVVAPLLLNNSRSFSTSLSQTLTPTYPPTNNSHKLFNTEKAGKAIGPYSHCTVFNERLIFVSGQLGIDPTSGTLVEGLEGQCHQALKNMQAILEGAGSGMDCVLKTTILLTDMAHFEVVNKIYESYFSKNKPARATFAVKALPKGGVVEIEAIAYQRVTPQHQ</sequence>
<evidence type="ECO:0000256" key="6">
    <source>
        <dbReference type="ARBA" id="ARBA00022968"/>
    </source>
</evidence>
<gene>
    <name evidence="12" type="ORF">FDP41_009493</name>
</gene>
<dbReference type="Pfam" id="PF01042">
    <property type="entry name" value="Ribonuc_L-PSP"/>
    <property type="match status" value="1"/>
</dbReference>
<dbReference type="VEuPathDB" id="AmoebaDB:NF0056880"/>
<evidence type="ECO:0000313" key="12">
    <source>
        <dbReference type="EMBL" id="KAF0972185.1"/>
    </source>
</evidence>
<evidence type="ECO:0000256" key="4">
    <source>
        <dbReference type="ARBA" id="ARBA00022692"/>
    </source>
</evidence>
<protein>
    <submittedName>
        <fullName evidence="12">Uncharacterized protein</fullName>
    </submittedName>
</protein>
<evidence type="ECO:0000256" key="8">
    <source>
        <dbReference type="ARBA" id="ARBA00023034"/>
    </source>
</evidence>
<dbReference type="InterPro" id="IPR035959">
    <property type="entry name" value="RutC-like_sf"/>
</dbReference>
<comment type="caution">
    <text evidence="12">The sequence shown here is derived from an EMBL/GenBank/DDBJ whole genome shotgun (WGS) entry which is preliminary data.</text>
</comment>
<dbReference type="Proteomes" id="UP000444721">
    <property type="component" value="Unassembled WGS sequence"/>
</dbReference>
<keyword evidence="10" id="KW-0175">Coiled coil</keyword>
<organism evidence="12 13">
    <name type="scientific">Naegleria fowleri</name>
    <name type="common">Brain eating amoeba</name>
    <dbReference type="NCBI Taxonomy" id="5763"/>
    <lineage>
        <taxon>Eukaryota</taxon>
        <taxon>Discoba</taxon>
        <taxon>Heterolobosea</taxon>
        <taxon>Tetramitia</taxon>
        <taxon>Eutetramitia</taxon>
        <taxon>Vahlkampfiidae</taxon>
        <taxon>Naegleria</taxon>
    </lineage>
</organism>
<evidence type="ECO:0000256" key="2">
    <source>
        <dbReference type="ARBA" id="ARBA00009559"/>
    </source>
</evidence>
<keyword evidence="6" id="KW-0735">Signal-anchor</keyword>
<dbReference type="OMA" id="VHWDHVM"/>
<dbReference type="RefSeq" id="XP_044556900.1">
    <property type="nucleotide sequence ID" value="XM_044713457.1"/>
</dbReference>
<proteinExistence type="inferred from homology"/>
<keyword evidence="8" id="KW-0333">Golgi apparatus</keyword>
<evidence type="ECO:0000313" key="13">
    <source>
        <dbReference type="Proteomes" id="UP000444721"/>
    </source>
</evidence>
<dbReference type="GO" id="GO:0004559">
    <property type="term" value="F:alpha-mannosidase activity"/>
    <property type="evidence" value="ECO:0007669"/>
    <property type="project" value="TreeGrafter"/>
</dbReference>
<dbReference type="SUPFAM" id="SSF55298">
    <property type="entry name" value="YjgF-like"/>
    <property type="match status" value="1"/>
</dbReference>
<reference evidence="12 13" key="1">
    <citation type="journal article" date="2019" name="Sci. Rep.">
        <title>Nanopore sequencing improves the draft genome of the human pathogenic amoeba Naegleria fowleri.</title>
        <authorList>
            <person name="Liechti N."/>
            <person name="Schurch N."/>
            <person name="Bruggmann R."/>
            <person name="Wittwer M."/>
        </authorList>
    </citation>
    <scope>NUCLEOTIDE SEQUENCE [LARGE SCALE GENOMIC DNA]</scope>
    <source>
        <strain evidence="12 13">ATCC 30894</strain>
    </source>
</reference>
<dbReference type="PANTHER" id="PTHR13572">
    <property type="entry name" value="ENDO-ALPHA-1,2-MANNOSIDASE"/>
    <property type="match status" value="1"/>
</dbReference>
<dbReference type="GO" id="GO:0000139">
    <property type="term" value="C:Golgi membrane"/>
    <property type="evidence" value="ECO:0007669"/>
    <property type="project" value="UniProtKB-SubCell"/>
</dbReference>
<dbReference type="GeneID" id="68116709"/>
<dbReference type="OrthoDB" id="406152at2759"/>
<evidence type="ECO:0000256" key="11">
    <source>
        <dbReference type="SAM" id="Phobius"/>
    </source>
</evidence>
<dbReference type="NCBIfam" id="TIGR00004">
    <property type="entry name" value="Rid family detoxifying hydrolase"/>
    <property type="match status" value="1"/>
</dbReference>
<evidence type="ECO:0000256" key="5">
    <source>
        <dbReference type="ARBA" id="ARBA00022801"/>
    </source>
</evidence>
<keyword evidence="13" id="KW-1185">Reference proteome</keyword>
<name>A0A6A5BDL4_NAEFO</name>
<comment type="subcellular location">
    <subcellularLocation>
        <location evidence="1">Golgi apparatus membrane</location>
        <topology evidence="1">Single-pass type II membrane protein</topology>
    </subcellularLocation>
</comment>
<dbReference type="AlphaFoldDB" id="A0A6A5BDL4"/>
<dbReference type="FunFam" id="3.30.1330.40:FF:000001">
    <property type="entry name" value="L-PSP family endoribonuclease"/>
    <property type="match status" value="1"/>
</dbReference>
<comment type="similarity">
    <text evidence="2">Belongs to the glycosyl hydrolase 99 family.</text>
</comment>
<dbReference type="EMBL" id="VFQX01000070">
    <property type="protein sequence ID" value="KAF0972185.1"/>
    <property type="molecule type" value="Genomic_DNA"/>
</dbReference>
<evidence type="ECO:0000256" key="10">
    <source>
        <dbReference type="SAM" id="Coils"/>
    </source>
</evidence>
<dbReference type="VEuPathDB" id="AmoebaDB:NF0056890"/>
<dbReference type="VEuPathDB" id="AmoebaDB:NfTy_062550"/>
<dbReference type="Pfam" id="PF16317">
    <property type="entry name" value="Glyco_hydro_99"/>
    <property type="match status" value="1"/>
</dbReference>
<dbReference type="PROSITE" id="PS01094">
    <property type="entry name" value="UPF0076"/>
    <property type="match status" value="1"/>
</dbReference>
<comment type="similarity">
    <text evidence="3">Belongs to the RutC family.</text>
</comment>
<dbReference type="CDD" id="cd00448">
    <property type="entry name" value="YjgF_YER057c_UK114_family"/>
    <property type="match status" value="1"/>
</dbReference>
<dbReference type="PANTHER" id="PTHR13572:SF4">
    <property type="entry name" value="RE57134P"/>
    <property type="match status" value="1"/>
</dbReference>
<dbReference type="InterPro" id="IPR026071">
    <property type="entry name" value="Glyco_Hydrolase_99"/>
</dbReference>
<keyword evidence="4 11" id="KW-0812">Transmembrane</keyword>